<reference evidence="1" key="1">
    <citation type="journal article" date="2021" name="New Phytol.">
        <title>Evolutionary innovations through gain and loss of genes in the ectomycorrhizal Boletales.</title>
        <authorList>
            <person name="Wu G."/>
            <person name="Miyauchi S."/>
            <person name="Morin E."/>
            <person name="Kuo A."/>
            <person name="Drula E."/>
            <person name="Varga T."/>
            <person name="Kohler A."/>
            <person name="Feng B."/>
            <person name="Cao Y."/>
            <person name="Lipzen A."/>
            <person name="Daum C."/>
            <person name="Hundley H."/>
            <person name="Pangilinan J."/>
            <person name="Johnson J."/>
            <person name="Barry K."/>
            <person name="LaButti K."/>
            <person name="Ng V."/>
            <person name="Ahrendt S."/>
            <person name="Min B."/>
            <person name="Choi I.G."/>
            <person name="Park H."/>
            <person name="Plett J.M."/>
            <person name="Magnuson J."/>
            <person name="Spatafora J.W."/>
            <person name="Nagy L.G."/>
            <person name="Henrissat B."/>
            <person name="Grigoriev I.V."/>
            <person name="Yang Z.L."/>
            <person name="Xu J."/>
            <person name="Martin F.M."/>
        </authorList>
    </citation>
    <scope>NUCLEOTIDE SEQUENCE</scope>
    <source>
        <strain evidence="1">ATCC 28755</strain>
    </source>
</reference>
<protein>
    <submittedName>
        <fullName evidence="1">Uncharacterized protein</fullName>
    </submittedName>
</protein>
<dbReference type="Proteomes" id="UP000790377">
    <property type="component" value="Unassembled WGS sequence"/>
</dbReference>
<gene>
    <name evidence="1" type="ORF">BJ138DRAFT_1195350</name>
</gene>
<name>A0ACB8AP00_9AGAM</name>
<organism evidence="1 2">
    <name type="scientific">Hygrophoropsis aurantiaca</name>
    <dbReference type="NCBI Taxonomy" id="72124"/>
    <lineage>
        <taxon>Eukaryota</taxon>
        <taxon>Fungi</taxon>
        <taxon>Dikarya</taxon>
        <taxon>Basidiomycota</taxon>
        <taxon>Agaricomycotina</taxon>
        <taxon>Agaricomycetes</taxon>
        <taxon>Agaricomycetidae</taxon>
        <taxon>Boletales</taxon>
        <taxon>Coniophorineae</taxon>
        <taxon>Hygrophoropsidaceae</taxon>
        <taxon>Hygrophoropsis</taxon>
    </lineage>
</organism>
<proteinExistence type="predicted"/>
<dbReference type="EMBL" id="MU267603">
    <property type="protein sequence ID" value="KAH7915195.1"/>
    <property type="molecule type" value="Genomic_DNA"/>
</dbReference>
<accession>A0ACB8AP00</accession>
<comment type="caution">
    <text evidence="1">The sequence shown here is derived from an EMBL/GenBank/DDBJ whole genome shotgun (WGS) entry which is preliminary data.</text>
</comment>
<sequence length="184" mass="20489">MHTRNKPGINFDVAADIDANFTWVPPLASEGDNIDDYLAGLEARTPEDLDEALVALEREIIAVANDSIDGYEALECNVYNFEELAQVEQGPIPKSIEDEISVVDCSGDNGGNTWNIDSSWFVNARAYYLSPGRQKSANCQFCRLCRQNYAQILLPTTLDTGSLFEPMVKQSVLTRAVIRRQCHI</sequence>
<evidence type="ECO:0000313" key="2">
    <source>
        <dbReference type="Proteomes" id="UP000790377"/>
    </source>
</evidence>
<keyword evidence="2" id="KW-1185">Reference proteome</keyword>
<evidence type="ECO:0000313" key="1">
    <source>
        <dbReference type="EMBL" id="KAH7915195.1"/>
    </source>
</evidence>